<protein>
    <recommendedName>
        <fullName evidence="1">Integrase catalytic domain-containing protein</fullName>
    </recommendedName>
</protein>
<accession>A0A453RS25</accession>
<dbReference type="SUPFAM" id="SSF53098">
    <property type="entry name" value="Ribonuclease H-like"/>
    <property type="match status" value="1"/>
</dbReference>
<organism evidence="2 3">
    <name type="scientific">Aegilops tauschii subsp. strangulata</name>
    <name type="common">Goatgrass</name>
    <dbReference type="NCBI Taxonomy" id="200361"/>
    <lineage>
        <taxon>Eukaryota</taxon>
        <taxon>Viridiplantae</taxon>
        <taxon>Streptophyta</taxon>
        <taxon>Embryophyta</taxon>
        <taxon>Tracheophyta</taxon>
        <taxon>Spermatophyta</taxon>
        <taxon>Magnoliopsida</taxon>
        <taxon>Liliopsida</taxon>
        <taxon>Poales</taxon>
        <taxon>Poaceae</taxon>
        <taxon>BOP clade</taxon>
        <taxon>Pooideae</taxon>
        <taxon>Triticodae</taxon>
        <taxon>Triticeae</taxon>
        <taxon>Triticinae</taxon>
        <taxon>Aegilops</taxon>
    </lineage>
</organism>
<dbReference type="EnsemblPlants" id="AET7Gv20680800.2">
    <property type="protein sequence ID" value="AET7Gv20680800.2"/>
    <property type="gene ID" value="AET7Gv20680800"/>
</dbReference>
<dbReference type="AlphaFoldDB" id="A0A453RS25"/>
<dbReference type="PANTHER" id="PTHR45835:SF99">
    <property type="entry name" value="CHROMO DOMAIN-CONTAINING PROTEIN-RELATED"/>
    <property type="match status" value="1"/>
</dbReference>
<dbReference type="Pfam" id="PF24626">
    <property type="entry name" value="SH3_Tf2-1"/>
    <property type="match status" value="1"/>
</dbReference>
<reference evidence="3" key="1">
    <citation type="journal article" date="2014" name="Science">
        <title>Ancient hybridizations among the ancestral genomes of bread wheat.</title>
        <authorList>
            <consortium name="International Wheat Genome Sequencing Consortium,"/>
            <person name="Marcussen T."/>
            <person name="Sandve S.R."/>
            <person name="Heier L."/>
            <person name="Spannagl M."/>
            <person name="Pfeifer M."/>
            <person name="Jakobsen K.S."/>
            <person name="Wulff B.B."/>
            <person name="Steuernagel B."/>
            <person name="Mayer K.F."/>
            <person name="Olsen O.A."/>
        </authorList>
    </citation>
    <scope>NUCLEOTIDE SEQUENCE [LARGE SCALE GENOMIC DNA]</scope>
    <source>
        <strain evidence="3">cv. AL8/78</strain>
    </source>
</reference>
<dbReference type="PROSITE" id="PS50994">
    <property type="entry name" value="INTEGRASE"/>
    <property type="match status" value="1"/>
</dbReference>
<dbReference type="Gramene" id="AET7Gv20680800.2">
    <property type="protein sequence ID" value="AET7Gv20680800.2"/>
    <property type="gene ID" value="AET7Gv20680800"/>
</dbReference>
<reference evidence="3" key="2">
    <citation type="journal article" date="2017" name="Nat. Plants">
        <title>The Aegilops tauschii genome reveals multiple impacts of transposons.</title>
        <authorList>
            <person name="Zhao G."/>
            <person name="Zou C."/>
            <person name="Li K."/>
            <person name="Wang K."/>
            <person name="Li T."/>
            <person name="Gao L."/>
            <person name="Zhang X."/>
            <person name="Wang H."/>
            <person name="Yang Z."/>
            <person name="Liu X."/>
            <person name="Jiang W."/>
            <person name="Mao L."/>
            <person name="Kong X."/>
            <person name="Jiao Y."/>
            <person name="Jia J."/>
        </authorList>
    </citation>
    <scope>NUCLEOTIDE SEQUENCE [LARGE SCALE GENOMIC DNA]</scope>
    <source>
        <strain evidence="3">cv. AL8/78</strain>
    </source>
</reference>
<evidence type="ECO:0000313" key="2">
    <source>
        <dbReference type="EnsemblPlants" id="AET7Gv20680800.2"/>
    </source>
</evidence>
<reference evidence="2" key="5">
    <citation type="journal article" date="2021" name="G3 (Bethesda)">
        <title>Aegilops tauschii genome assembly Aet v5.0 features greater sequence contiguity and improved annotation.</title>
        <authorList>
            <person name="Wang L."/>
            <person name="Zhu T."/>
            <person name="Rodriguez J.C."/>
            <person name="Deal K.R."/>
            <person name="Dubcovsky J."/>
            <person name="McGuire P.E."/>
            <person name="Lux T."/>
            <person name="Spannagl M."/>
            <person name="Mayer K.F.X."/>
            <person name="Baldrich P."/>
            <person name="Meyers B.C."/>
            <person name="Huo N."/>
            <person name="Gu Y.Q."/>
            <person name="Zhou H."/>
            <person name="Devos K.M."/>
            <person name="Bennetzen J.L."/>
            <person name="Unver T."/>
            <person name="Budak H."/>
            <person name="Gulick P.J."/>
            <person name="Galiba G."/>
            <person name="Kalapos B."/>
            <person name="Nelson D.R."/>
            <person name="Li P."/>
            <person name="You F.M."/>
            <person name="Luo M.C."/>
            <person name="Dvorak J."/>
        </authorList>
    </citation>
    <scope>NUCLEOTIDE SEQUENCE [LARGE SCALE GENOMIC DNA]</scope>
    <source>
        <strain evidence="2">cv. AL8/78</strain>
    </source>
</reference>
<dbReference type="InterPro" id="IPR001584">
    <property type="entry name" value="Integrase_cat-core"/>
</dbReference>
<dbReference type="Gene3D" id="3.30.420.10">
    <property type="entry name" value="Ribonuclease H-like superfamily/Ribonuclease H"/>
    <property type="match status" value="2"/>
</dbReference>
<feature type="domain" description="Integrase catalytic" evidence="1">
    <location>
        <begin position="89"/>
        <end position="158"/>
    </location>
</feature>
<dbReference type="STRING" id="200361.A0A453RS25"/>
<dbReference type="InterPro" id="IPR036397">
    <property type="entry name" value="RNaseH_sf"/>
</dbReference>
<dbReference type="Proteomes" id="UP000015105">
    <property type="component" value="Chromosome 7D"/>
</dbReference>
<dbReference type="GO" id="GO:0015074">
    <property type="term" value="P:DNA integration"/>
    <property type="evidence" value="ECO:0007669"/>
    <property type="project" value="InterPro"/>
</dbReference>
<sequence length="300" mass="34197">MSKSEGRVSEASRIATAIADTRMEVDKLGMDFITGLPMTRSGYDSIWVVVDRLTKVAHFIPVKTTYTSAKLAKIYMTRIVCLHGVPRSIVLEFSTALHPQTNGQTERVNQILEDMLRACALDYGSSWDDNLPYAEFSYNNSYQSSLKMAPFEALYGRRCRTPLLWDEVGDRQLFRPDLIKESERKVKLIRDRLKVAQTRQKSYANSKRKETVYEAGDRVYLRVSPLRGVKRFGVKGKLAPRFVGPYKVLERMGEVAYKLELPEGLSGVHDVFHISQLKKCHAEMADIPLRDTMPLEAIQL</sequence>
<evidence type="ECO:0000313" key="3">
    <source>
        <dbReference type="Proteomes" id="UP000015105"/>
    </source>
</evidence>
<dbReference type="InterPro" id="IPR056924">
    <property type="entry name" value="SH3_Tf2-1"/>
</dbReference>
<reference evidence="2" key="4">
    <citation type="submission" date="2019-03" db="UniProtKB">
        <authorList>
            <consortium name="EnsemblPlants"/>
        </authorList>
    </citation>
    <scope>IDENTIFICATION</scope>
</reference>
<keyword evidence="3" id="KW-1185">Reference proteome</keyword>
<dbReference type="PANTHER" id="PTHR45835">
    <property type="entry name" value="YALI0A06105P"/>
    <property type="match status" value="1"/>
</dbReference>
<name>A0A453RS25_AEGTS</name>
<dbReference type="InterPro" id="IPR012337">
    <property type="entry name" value="RNaseH-like_sf"/>
</dbReference>
<dbReference type="GO" id="GO:0003676">
    <property type="term" value="F:nucleic acid binding"/>
    <property type="evidence" value="ECO:0007669"/>
    <property type="project" value="InterPro"/>
</dbReference>
<evidence type="ECO:0000259" key="1">
    <source>
        <dbReference type="PROSITE" id="PS50994"/>
    </source>
</evidence>
<proteinExistence type="predicted"/>
<reference evidence="2" key="3">
    <citation type="journal article" date="2017" name="Nature">
        <title>Genome sequence of the progenitor of the wheat D genome Aegilops tauschii.</title>
        <authorList>
            <person name="Luo M.C."/>
            <person name="Gu Y.Q."/>
            <person name="Puiu D."/>
            <person name="Wang H."/>
            <person name="Twardziok S.O."/>
            <person name="Deal K.R."/>
            <person name="Huo N."/>
            <person name="Zhu T."/>
            <person name="Wang L."/>
            <person name="Wang Y."/>
            <person name="McGuire P.E."/>
            <person name="Liu S."/>
            <person name="Long H."/>
            <person name="Ramasamy R.K."/>
            <person name="Rodriguez J.C."/>
            <person name="Van S.L."/>
            <person name="Yuan L."/>
            <person name="Wang Z."/>
            <person name="Xia Z."/>
            <person name="Xiao L."/>
            <person name="Anderson O.D."/>
            <person name="Ouyang S."/>
            <person name="Liang Y."/>
            <person name="Zimin A.V."/>
            <person name="Pertea G."/>
            <person name="Qi P."/>
            <person name="Bennetzen J.L."/>
            <person name="Dai X."/>
            <person name="Dawson M.W."/>
            <person name="Muller H.G."/>
            <person name="Kugler K."/>
            <person name="Rivarola-Duarte L."/>
            <person name="Spannagl M."/>
            <person name="Mayer K.F.X."/>
            <person name="Lu F.H."/>
            <person name="Bevan M.W."/>
            <person name="Leroy P."/>
            <person name="Li P."/>
            <person name="You F.M."/>
            <person name="Sun Q."/>
            <person name="Liu Z."/>
            <person name="Lyons E."/>
            <person name="Wicker T."/>
            <person name="Salzberg S.L."/>
            <person name="Devos K.M."/>
            <person name="Dvorak J."/>
        </authorList>
    </citation>
    <scope>NUCLEOTIDE SEQUENCE [LARGE SCALE GENOMIC DNA]</scope>
    <source>
        <strain evidence="2">cv. AL8/78</strain>
    </source>
</reference>